<keyword evidence="14" id="KW-1185">Reference proteome</keyword>
<dbReference type="InterPro" id="IPR007167">
    <property type="entry name" value="Fe-transptr_FeoA-like"/>
</dbReference>
<dbReference type="AlphaFoldDB" id="A0A430AVN7"/>
<dbReference type="InterPro" id="IPR022687">
    <property type="entry name" value="HTH_DTXR"/>
</dbReference>
<dbReference type="Pfam" id="PF02742">
    <property type="entry name" value="Fe_dep_repr_C"/>
    <property type="match status" value="1"/>
</dbReference>
<keyword evidence="6" id="KW-0805">Transcription regulation</keyword>
<evidence type="ECO:0000313" key="13">
    <source>
        <dbReference type="EMBL" id="RSU12111.1"/>
    </source>
</evidence>
<evidence type="ECO:0000256" key="1">
    <source>
        <dbReference type="ARBA" id="ARBA00004496"/>
    </source>
</evidence>
<reference evidence="13 14" key="1">
    <citation type="submission" date="2017-05" db="EMBL/GenBank/DDBJ databases">
        <title>Vagococcus spp. assemblies.</title>
        <authorList>
            <person name="Gulvik C.A."/>
        </authorList>
    </citation>
    <scope>NUCLEOTIDE SEQUENCE [LARGE SCALE GENOMIC DNA]</scope>
    <source>
        <strain evidence="13 14">LMG 24798</strain>
    </source>
</reference>
<dbReference type="GO" id="GO:0003677">
    <property type="term" value="F:DNA binding"/>
    <property type="evidence" value="ECO:0007669"/>
    <property type="project" value="UniProtKB-KW"/>
</dbReference>
<dbReference type="InterPro" id="IPR022689">
    <property type="entry name" value="Iron_dep_repressor"/>
</dbReference>
<dbReference type="GO" id="GO:0046914">
    <property type="term" value="F:transition metal ion binding"/>
    <property type="evidence" value="ECO:0007669"/>
    <property type="project" value="InterPro"/>
</dbReference>
<dbReference type="Pfam" id="PF01325">
    <property type="entry name" value="Fe_dep_repress"/>
    <property type="match status" value="1"/>
</dbReference>
<evidence type="ECO:0000256" key="3">
    <source>
        <dbReference type="ARBA" id="ARBA00011738"/>
    </source>
</evidence>
<keyword evidence="10" id="KW-0464">Manganese</keyword>
<comment type="similarity">
    <text evidence="2">Belongs to the DtxR/MntR family.</text>
</comment>
<dbReference type="Gene3D" id="1.10.10.10">
    <property type="entry name" value="Winged helix-like DNA-binding domain superfamily/Winged helix DNA-binding domain"/>
    <property type="match status" value="1"/>
</dbReference>
<evidence type="ECO:0000259" key="12">
    <source>
        <dbReference type="PROSITE" id="PS50944"/>
    </source>
</evidence>
<dbReference type="Gene3D" id="2.30.30.90">
    <property type="match status" value="1"/>
</dbReference>
<evidence type="ECO:0000256" key="5">
    <source>
        <dbReference type="ARBA" id="ARBA00022491"/>
    </source>
</evidence>
<name>A0A430AVN7_9ENTE</name>
<dbReference type="InterPro" id="IPR036390">
    <property type="entry name" value="WH_DNA-bd_sf"/>
</dbReference>
<feature type="domain" description="HTH dtxR-type" evidence="12">
    <location>
        <begin position="1"/>
        <end position="65"/>
    </location>
</feature>
<evidence type="ECO:0000256" key="8">
    <source>
        <dbReference type="ARBA" id="ARBA00023159"/>
    </source>
</evidence>
<protein>
    <recommendedName>
        <fullName evidence="11">Manganese transport regulator</fullName>
    </recommendedName>
</protein>
<dbReference type="RefSeq" id="WP_126813557.1">
    <property type="nucleotide sequence ID" value="NZ_NGKC01000006.1"/>
</dbReference>
<gene>
    <name evidence="13" type="ORF">CBF27_06705</name>
</gene>
<keyword evidence="9" id="KW-0804">Transcription</keyword>
<comment type="subunit">
    <text evidence="3">Homodimer.</text>
</comment>
<evidence type="ECO:0000256" key="9">
    <source>
        <dbReference type="ARBA" id="ARBA00023163"/>
    </source>
</evidence>
<dbReference type="InterPro" id="IPR001367">
    <property type="entry name" value="Fe_dep_repressor"/>
</dbReference>
<dbReference type="PANTHER" id="PTHR33238">
    <property type="entry name" value="IRON (METAL) DEPENDENT REPRESSOR, DTXR FAMILY"/>
    <property type="match status" value="1"/>
</dbReference>
<dbReference type="PANTHER" id="PTHR33238:SF11">
    <property type="entry name" value="TRANSCRIPTIONAL REGULATOR MNTR"/>
    <property type="match status" value="1"/>
</dbReference>
<dbReference type="EMBL" id="NGKC01000006">
    <property type="protein sequence ID" value="RSU12111.1"/>
    <property type="molecule type" value="Genomic_DNA"/>
</dbReference>
<evidence type="ECO:0000256" key="4">
    <source>
        <dbReference type="ARBA" id="ARBA00022490"/>
    </source>
</evidence>
<dbReference type="Pfam" id="PF04023">
    <property type="entry name" value="FeoA"/>
    <property type="match status" value="1"/>
</dbReference>
<dbReference type="GO" id="GO:0003700">
    <property type="term" value="F:DNA-binding transcription factor activity"/>
    <property type="evidence" value="ECO:0007669"/>
    <property type="project" value="InterPro"/>
</dbReference>
<sequence length="218" mass="24618">MNTSSSNKEDYLKAIYENNGVDAYVPNKILANTLNVSPASVTEMVEKLQADGLLDYKPYTGAKLTETGRNHTIQVIRNHRIIETFLFEKLGYSLLDLHRLSEEMEHIKDTVFFSKLYHFLGEPKTCPHGGIIPTETHYNELYTTPLTSYIPGQTVTLKRVVDTASLLEFLASINLQVGDKLTIQNKDAFNEIISFTINDGQTVFHINEKQAGMLFADK</sequence>
<dbReference type="GO" id="GO:0005737">
    <property type="term" value="C:cytoplasm"/>
    <property type="evidence" value="ECO:0007669"/>
    <property type="project" value="UniProtKB-SubCell"/>
</dbReference>
<evidence type="ECO:0000256" key="2">
    <source>
        <dbReference type="ARBA" id="ARBA00007871"/>
    </source>
</evidence>
<keyword evidence="4" id="KW-0963">Cytoplasm</keyword>
<dbReference type="SMART" id="SM00529">
    <property type="entry name" value="HTH_DTXR"/>
    <property type="match status" value="1"/>
</dbReference>
<evidence type="ECO:0000313" key="14">
    <source>
        <dbReference type="Proteomes" id="UP000286773"/>
    </source>
</evidence>
<accession>A0A430AVN7</accession>
<evidence type="ECO:0000256" key="11">
    <source>
        <dbReference type="ARBA" id="ARBA00032593"/>
    </source>
</evidence>
<comment type="caution">
    <text evidence="13">The sequence shown here is derived from an EMBL/GenBank/DDBJ whole genome shotgun (WGS) entry which is preliminary data.</text>
</comment>
<dbReference type="InterPro" id="IPR036421">
    <property type="entry name" value="Fe_dep_repressor_sf"/>
</dbReference>
<evidence type="ECO:0000256" key="6">
    <source>
        <dbReference type="ARBA" id="ARBA00023015"/>
    </source>
</evidence>
<dbReference type="InterPro" id="IPR038157">
    <property type="entry name" value="FeoA_core_dom"/>
</dbReference>
<evidence type="ECO:0000256" key="10">
    <source>
        <dbReference type="ARBA" id="ARBA00023211"/>
    </source>
</evidence>
<proteinExistence type="inferred from homology"/>
<dbReference type="OrthoDB" id="9791355at2"/>
<dbReference type="SUPFAM" id="SSF46785">
    <property type="entry name" value="Winged helix' DNA-binding domain"/>
    <property type="match status" value="1"/>
</dbReference>
<dbReference type="GO" id="GO:0046983">
    <property type="term" value="F:protein dimerization activity"/>
    <property type="evidence" value="ECO:0007669"/>
    <property type="project" value="InterPro"/>
</dbReference>
<organism evidence="13 14">
    <name type="scientific">Vagococcus acidifermentans</name>
    <dbReference type="NCBI Taxonomy" id="564710"/>
    <lineage>
        <taxon>Bacteria</taxon>
        <taxon>Bacillati</taxon>
        <taxon>Bacillota</taxon>
        <taxon>Bacilli</taxon>
        <taxon>Lactobacillales</taxon>
        <taxon>Enterococcaceae</taxon>
        <taxon>Vagococcus</taxon>
    </lineage>
</organism>
<dbReference type="InterPro" id="IPR036388">
    <property type="entry name" value="WH-like_DNA-bd_sf"/>
</dbReference>
<dbReference type="PROSITE" id="PS50944">
    <property type="entry name" value="HTH_DTXR"/>
    <property type="match status" value="1"/>
</dbReference>
<keyword evidence="7" id="KW-0238">DNA-binding</keyword>
<keyword evidence="5" id="KW-0678">Repressor</keyword>
<dbReference type="Proteomes" id="UP000286773">
    <property type="component" value="Unassembled WGS sequence"/>
</dbReference>
<comment type="subcellular location">
    <subcellularLocation>
        <location evidence="1">Cytoplasm</location>
    </subcellularLocation>
</comment>
<dbReference type="SUPFAM" id="SSF47979">
    <property type="entry name" value="Iron-dependent repressor protein, dimerization domain"/>
    <property type="match status" value="1"/>
</dbReference>
<evidence type="ECO:0000256" key="7">
    <source>
        <dbReference type="ARBA" id="ARBA00023125"/>
    </source>
</evidence>
<keyword evidence="8" id="KW-0010">Activator</keyword>
<dbReference type="InterPro" id="IPR050536">
    <property type="entry name" value="DtxR_MntR_Metal-Reg"/>
</dbReference>